<name>A0A3D6BQI9_9FLAO</name>
<dbReference type="EMBL" id="DPRK01000128">
    <property type="protein sequence ID" value="HCY81522.1"/>
    <property type="molecule type" value="Genomic_DNA"/>
</dbReference>
<evidence type="ECO:0000313" key="1">
    <source>
        <dbReference type="EMBL" id="HCY81522.1"/>
    </source>
</evidence>
<evidence type="ECO:0000313" key="2">
    <source>
        <dbReference type="Proteomes" id="UP000263268"/>
    </source>
</evidence>
<protein>
    <submittedName>
        <fullName evidence="1">Uncharacterized protein</fullName>
    </submittedName>
</protein>
<proteinExistence type="predicted"/>
<dbReference type="AlphaFoldDB" id="A0A3D6BQI9"/>
<comment type="caution">
    <text evidence="1">The sequence shown here is derived from an EMBL/GenBank/DDBJ whole genome shotgun (WGS) entry which is preliminary data.</text>
</comment>
<organism evidence="1 2">
    <name type="scientific">Xanthomarina gelatinilytica</name>
    <dbReference type="NCBI Taxonomy" id="1137281"/>
    <lineage>
        <taxon>Bacteria</taxon>
        <taxon>Pseudomonadati</taxon>
        <taxon>Bacteroidota</taxon>
        <taxon>Flavobacteriia</taxon>
        <taxon>Flavobacteriales</taxon>
        <taxon>Flavobacteriaceae</taxon>
        <taxon>Xanthomarina</taxon>
    </lineage>
</organism>
<sequence length="185" mass="21639">MKHLILFSLIALLNFSCAEKDQKLQQIEASVIENAMGNDLSYDPIDTKEVSKITYKDYFDVVKTMLDTDENIDKTIERVQYIVDKARNENDGNTYHVWNFNLEGLKKYKSATDKNSTDVKVYEHSYSIINPMFDNQKVTVVNYYFFDSSDKLLGKVSESEMKDFKKDFVKSDKMPYMVAYYESLQ</sequence>
<accession>A0A3D6BQI9</accession>
<reference evidence="1 2" key="1">
    <citation type="journal article" date="2018" name="Nat. Biotechnol.">
        <title>A standardized bacterial taxonomy based on genome phylogeny substantially revises the tree of life.</title>
        <authorList>
            <person name="Parks D.H."/>
            <person name="Chuvochina M."/>
            <person name="Waite D.W."/>
            <person name="Rinke C."/>
            <person name="Skarshewski A."/>
            <person name="Chaumeil P.A."/>
            <person name="Hugenholtz P."/>
        </authorList>
    </citation>
    <scope>NUCLEOTIDE SEQUENCE [LARGE SCALE GENOMIC DNA]</scope>
    <source>
        <strain evidence="1">UBA10227</strain>
    </source>
</reference>
<dbReference type="Proteomes" id="UP000263268">
    <property type="component" value="Unassembled WGS sequence"/>
</dbReference>
<gene>
    <name evidence="1" type="ORF">DHV22_07960</name>
</gene>